<gene>
    <name evidence="2" type="ORF">RhiirA1_483929</name>
    <name evidence="1" type="ORF">RhiirA5_431331</name>
</gene>
<reference evidence="2 3" key="3">
    <citation type="submission" date="2017-10" db="EMBL/GenBank/DDBJ databases">
        <title>Extensive intraspecific genome diversity in a model arbuscular mycorrhizal fungus.</title>
        <authorList>
            <person name="Chen E.C.H."/>
            <person name="Morin E."/>
            <person name="Baudet D."/>
            <person name="Noel J."/>
            <person name="Ndikumana S."/>
            <person name="Charron P."/>
            <person name="St-Onge C."/>
            <person name="Giorgi J."/>
            <person name="Grigoriev I.V."/>
            <person name="Roux C."/>
            <person name="Martin F.M."/>
            <person name="Corradi N."/>
        </authorList>
    </citation>
    <scope>NUCLEOTIDE SEQUENCE [LARGE SCALE GENOMIC DNA]</scope>
    <source>
        <strain evidence="2 3">A1</strain>
    </source>
</reference>
<evidence type="ECO:0000313" key="3">
    <source>
        <dbReference type="Proteomes" id="UP000232688"/>
    </source>
</evidence>
<reference evidence="1 4" key="2">
    <citation type="submission" date="2017-09" db="EMBL/GenBank/DDBJ databases">
        <title>Extensive intraspecific genome diversity in a model arbuscular mycorrhizal fungus.</title>
        <authorList>
            <person name="Chen E.C."/>
            <person name="Morin E."/>
            <person name="Beaudet D."/>
            <person name="Noel J."/>
            <person name="Ndikumana S."/>
            <person name="Charron P."/>
            <person name="St-Onge C."/>
            <person name="Giorgi J."/>
            <person name="Grigoriev I.V."/>
            <person name="Roux C."/>
            <person name="Martin F.M."/>
            <person name="Corradi N."/>
        </authorList>
    </citation>
    <scope>NUCLEOTIDE SEQUENCE [LARGE SCALE GENOMIC DNA]</scope>
    <source>
        <strain evidence="1 4">A5</strain>
    </source>
</reference>
<comment type="caution">
    <text evidence="1">The sequence shown here is derived from an EMBL/GenBank/DDBJ whole genome shotgun (WGS) entry which is preliminary data.</text>
</comment>
<evidence type="ECO:0000313" key="2">
    <source>
        <dbReference type="EMBL" id="PKC51353.1"/>
    </source>
</evidence>
<organism evidence="1 4">
    <name type="scientific">Rhizophagus irregularis</name>
    <dbReference type="NCBI Taxonomy" id="588596"/>
    <lineage>
        <taxon>Eukaryota</taxon>
        <taxon>Fungi</taxon>
        <taxon>Fungi incertae sedis</taxon>
        <taxon>Mucoromycota</taxon>
        <taxon>Glomeromycotina</taxon>
        <taxon>Glomeromycetes</taxon>
        <taxon>Glomerales</taxon>
        <taxon>Glomeraceae</taxon>
        <taxon>Rhizophagus</taxon>
    </lineage>
</organism>
<accession>A0A2N0NV48</accession>
<dbReference type="VEuPathDB" id="FungiDB:RhiirFUN_006104"/>
<sequence>MSCRQGLNQLCYWCGVDGGFADPPENLVAKYKFVFPCCIWCLENGKNHFCQVDMKLKLIKRKEVEPVGAIQQEHDS</sequence>
<reference evidence="1 4" key="1">
    <citation type="submission" date="2016-04" db="EMBL/GenBank/DDBJ databases">
        <title>Genome analyses suggest a sexual origin of heterokaryosis in a supposedly ancient asexual fungus.</title>
        <authorList>
            <person name="Ropars J."/>
            <person name="Sedzielewska K."/>
            <person name="Noel J."/>
            <person name="Charron P."/>
            <person name="Farinelli L."/>
            <person name="Marton T."/>
            <person name="Kruger M."/>
            <person name="Pelin A."/>
            <person name="Brachmann A."/>
            <person name="Corradi N."/>
        </authorList>
    </citation>
    <scope>NUCLEOTIDE SEQUENCE [LARGE SCALE GENOMIC DNA]</scope>
    <source>
        <strain evidence="1 4">A5</strain>
    </source>
</reference>
<dbReference type="Proteomes" id="UP000232722">
    <property type="component" value="Unassembled WGS sequence"/>
</dbReference>
<dbReference type="EMBL" id="LLXJ01002620">
    <property type="protein sequence ID" value="PKB98460.1"/>
    <property type="molecule type" value="Genomic_DNA"/>
</dbReference>
<dbReference type="EMBL" id="LLXH01007800">
    <property type="protein sequence ID" value="PKC51353.1"/>
    <property type="molecule type" value="Genomic_DNA"/>
</dbReference>
<protein>
    <submittedName>
        <fullName evidence="1">Uncharacterized protein</fullName>
    </submittedName>
</protein>
<dbReference type="VEuPathDB" id="FungiDB:RhiirA1_483929"/>
<dbReference type="Proteomes" id="UP000232688">
    <property type="component" value="Unassembled WGS sequence"/>
</dbReference>
<proteinExistence type="predicted"/>
<name>A0A2N0NV48_9GLOM</name>
<evidence type="ECO:0000313" key="4">
    <source>
        <dbReference type="Proteomes" id="UP000232722"/>
    </source>
</evidence>
<reference evidence="2 3" key="4">
    <citation type="submission" date="2017-10" db="EMBL/GenBank/DDBJ databases">
        <title>Genome analyses suggest a sexual origin of heterokaryosis in a supposedly ancient asexual fungus.</title>
        <authorList>
            <person name="Corradi N."/>
            <person name="Sedzielewska K."/>
            <person name="Noel J."/>
            <person name="Charron P."/>
            <person name="Farinelli L."/>
            <person name="Marton T."/>
            <person name="Kruger M."/>
            <person name="Pelin A."/>
            <person name="Brachmann A."/>
            <person name="Corradi N."/>
        </authorList>
    </citation>
    <scope>NUCLEOTIDE SEQUENCE [LARGE SCALE GENOMIC DNA]</scope>
    <source>
        <strain evidence="2 3">A1</strain>
    </source>
</reference>
<dbReference type="AlphaFoldDB" id="A0A2N0NV48"/>
<dbReference type="VEuPathDB" id="FungiDB:FUN_003967"/>
<evidence type="ECO:0000313" key="1">
    <source>
        <dbReference type="EMBL" id="PKB98460.1"/>
    </source>
</evidence>